<dbReference type="RefSeq" id="WP_132528988.1">
    <property type="nucleotide sequence ID" value="NZ_BMJO01000001.1"/>
</dbReference>
<feature type="domain" description="Glycosyltransferase 2-like" evidence="1">
    <location>
        <begin position="4"/>
        <end position="130"/>
    </location>
</feature>
<dbReference type="PANTHER" id="PTHR43685">
    <property type="entry name" value="GLYCOSYLTRANSFERASE"/>
    <property type="match status" value="1"/>
</dbReference>
<dbReference type="CDD" id="cd00761">
    <property type="entry name" value="Glyco_tranf_GTA_type"/>
    <property type="match status" value="1"/>
</dbReference>
<evidence type="ECO:0000259" key="1">
    <source>
        <dbReference type="Pfam" id="PF00535"/>
    </source>
</evidence>
<comment type="caution">
    <text evidence="3">The sequence shown here is derived from an EMBL/GenBank/DDBJ whole genome shotgun (WGS) entry which is preliminary data.</text>
</comment>
<reference evidence="3 4" key="3">
    <citation type="submission" date="2019-03" db="EMBL/GenBank/DDBJ databases">
        <title>Genomic Encyclopedia of Type Strains, Phase IV (KMG-IV): sequencing the most valuable type-strain genomes for metagenomic binning, comparative biology and taxonomic classification.</title>
        <authorList>
            <person name="Goeker M."/>
        </authorList>
    </citation>
    <scope>NUCLEOTIDE SEQUENCE [LARGE SCALE GENOMIC DNA]</scope>
    <source>
        <strain evidence="3 4">DSM 103236</strain>
    </source>
</reference>
<gene>
    <name evidence="3" type="ORF">EV200_101239</name>
    <name evidence="2" type="ORF">GCM10011413_08070</name>
</gene>
<keyword evidence="3" id="KW-0808">Transferase</keyword>
<evidence type="ECO:0000313" key="3">
    <source>
        <dbReference type="EMBL" id="TCO30800.1"/>
    </source>
</evidence>
<dbReference type="SUPFAM" id="SSF53448">
    <property type="entry name" value="Nucleotide-diphospho-sugar transferases"/>
    <property type="match status" value="1"/>
</dbReference>
<dbReference type="EMBL" id="SLWO01000001">
    <property type="protein sequence ID" value="TCO30800.1"/>
    <property type="molecule type" value="Genomic_DNA"/>
</dbReference>
<reference evidence="2" key="4">
    <citation type="submission" date="2024-05" db="EMBL/GenBank/DDBJ databases">
        <authorList>
            <person name="Sun Q."/>
            <person name="Zhou Y."/>
        </authorList>
    </citation>
    <scope>NUCLEOTIDE SEQUENCE</scope>
    <source>
        <strain evidence="2">CGMCC 1.15644</strain>
    </source>
</reference>
<dbReference type="EMBL" id="BMJO01000001">
    <property type="protein sequence ID" value="GGE44347.1"/>
    <property type="molecule type" value="Genomic_DNA"/>
</dbReference>
<accession>A0A4R2HL61</accession>
<evidence type="ECO:0000313" key="5">
    <source>
        <dbReference type="Proteomes" id="UP000622648"/>
    </source>
</evidence>
<dbReference type="InterPro" id="IPR029044">
    <property type="entry name" value="Nucleotide-diphossugar_trans"/>
</dbReference>
<reference evidence="5" key="2">
    <citation type="journal article" date="2019" name="Int. J. Syst. Evol. Microbiol.">
        <title>The Global Catalogue of Microorganisms (GCM) 10K type strain sequencing project: providing services to taxonomists for standard genome sequencing and annotation.</title>
        <authorList>
            <consortium name="The Broad Institute Genomics Platform"/>
            <consortium name="The Broad Institute Genome Sequencing Center for Infectious Disease"/>
            <person name="Wu L."/>
            <person name="Ma J."/>
        </authorList>
    </citation>
    <scope>NUCLEOTIDE SEQUENCE [LARGE SCALE GENOMIC DNA]</scope>
    <source>
        <strain evidence="5">CGMCC 1.15644</strain>
    </source>
</reference>
<dbReference type="OrthoDB" id="6638511at2"/>
<dbReference type="Gene3D" id="3.90.550.10">
    <property type="entry name" value="Spore Coat Polysaccharide Biosynthesis Protein SpsA, Chain A"/>
    <property type="match status" value="1"/>
</dbReference>
<organism evidence="3 4">
    <name type="scientific">Pedobacter psychrotolerans</name>
    <dbReference type="NCBI Taxonomy" id="1843235"/>
    <lineage>
        <taxon>Bacteria</taxon>
        <taxon>Pseudomonadati</taxon>
        <taxon>Bacteroidota</taxon>
        <taxon>Sphingobacteriia</taxon>
        <taxon>Sphingobacteriales</taxon>
        <taxon>Sphingobacteriaceae</taxon>
        <taxon>Pedobacter</taxon>
    </lineage>
</organism>
<name>A0A4R2HL61_9SPHI</name>
<evidence type="ECO:0000313" key="4">
    <source>
        <dbReference type="Proteomes" id="UP000295684"/>
    </source>
</evidence>
<keyword evidence="5" id="KW-1185">Reference proteome</keyword>
<dbReference type="InterPro" id="IPR001173">
    <property type="entry name" value="Glyco_trans_2-like"/>
</dbReference>
<dbReference type="GO" id="GO:0016740">
    <property type="term" value="F:transferase activity"/>
    <property type="evidence" value="ECO:0007669"/>
    <property type="project" value="UniProtKB-KW"/>
</dbReference>
<dbReference type="Proteomes" id="UP000295684">
    <property type="component" value="Unassembled WGS sequence"/>
</dbReference>
<dbReference type="InterPro" id="IPR050834">
    <property type="entry name" value="Glycosyltransf_2"/>
</dbReference>
<proteinExistence type="predicted"/>
<reference evidence="2" key="1">
    <citation type="journal article" date="2014" name="Int. J. Syst. Evol. Microbiol.">
        <title>Complete genome of a new Firmicutes species belonging to the dominant human colonic microbiota ('Ruminococcus bicirculans') reveals two chromosomes and a selective capacity to utilize plant glucans.</title>
        <authorList>
            <consortium name="NISC Comparative Sequencing Program"/>
            <person name="Wegmann U."/>
            <person name="Louis P."/>
            <person name="Goesmann A."/>
            <person name="Henrissat B."/>
            <person name="Duncan S.H."/>
            <person name="Flint H.J."/>
        </authorList>
    </citation>
    <scope>NUCLEOTIDE SEQUENCE</scope>
    <source>
        <strain evidence="2">CGMCC 1.15644</strain>
    </source>
</reference>
<dbReference type="PANTHER" id="PTHR43685:SF2">
    <property type="entry name" value="GLYCOSYLTRANSFERASE 2-LIKE DOMAIN-CONTAINING PROTEIN"/>
    <property type="match status" value="1"/>
</dbReference>
<protein>
    <submittedName>
        <fullName evidence="3">Glycosyltransferase involved in cell wall biosynthesis</fullName>
    </submittedName>
</protein>
<dbReference type="AlphaFoldDB" id="A0A4R2HL61"/>
<dbReference type="Proteomes" id="UP000622648">
    <property type="component" value="Unassembled WGS sequence"/>
</dbReference>
<dbReference type="Pfam" id="PF00535">
    <property type="entry name" value="Glycos_transf_2"/>
    <property type="match status" value="1"/>
</dbReference>
<evidence type="ECO:0000313" key="2">
    <source>
        <dbReference type="EMBL" id="GGE44347.1"/>
    </source>
</evidence>
<sequence>MILSVVIPCYNHGQYIQDAIDSVLSYKDQPIEIIIVDDGSTDIYTINKMMELKSLGYHVIQQKNSGLAKSRNIGIMQAKGKYILPLDADNKIREDYIRKALPLLEANKCDIVYAKPFFFGDDIKSREFETKSFSGPELLLGNYIDACAIYRKEIWIKNEGYDYNMPFQGFEDWEFWINSYLKDFRFHFIEEELYEYRILENSMISDISIIGKFDDTFRFLLKKHGTNIVNALVDANVINQIYWNDRRHPFRSSIKYLYIGLKKILGFEKDS</sequence>